<reference evidence="6" key="1">
    <citation type="journal article" date="2019" name="Int. J. Syst. Evol. Microbiol.">
        <title>The Global Catalogue of Microorganisms (GCM) 10K type strain sequencing project: providing services to taxonomists for standard genome sequencing and annotation.</title>
        <authorList>
            <consortium name="The Broad Institute Genomics Platform"/>
            <consortium name="The Broad Institute Genome Sequencing Center for Infectious Disease"/>
            <person name="Wu L."/>
            <person name="Ma J."/>
        </authorList>
    </citation>
    <scope>NUCLEOTIDE SEQUENCE [LARGE SCALE GENOMIC DNA]</scope>
    <source>
        <strain evidence="6">CGMCC 1.10698</strain>
    </source>
</reference>
<keyword evidence="2" id="KW-0813">Transport</keyword>
<dbReference type="RefSeq" id="WP_230068332.1">
    <property type="nucleotide sequence ID" value="NZ_BAABLL010000017.1"/>
</dbReference>
<keyword evidence="2" id="KW-0408">Iron</keyword>
<keyword evidence="2" id="KW-0410">Iron transport</keyword>
<keyword evidence="3 4" id="KW-0732">Signal</keyword>
<dbReference type="SUPFAM" id="SSF53850">
    <property type="entry name" value="Periplasmic binding protein-like II"/>
    <property type="match status" value="1"/>
</dbReference>
<dbReference type="Pfam" id="PF13343">
    <property type="entry name" value="SBP_bac_6"/>
    <property type="match status" value="1"/>
</dbReference>
<proteinExistence type="inferred from homology"/>
<dbReference type="Gene3D" id="3.40.190.10">
    <property type="entry name" value="Periplasmic binding protein-like II"/>
    <property type="match status" value="2"/>
</dbReference>
<dbReference type="PIRSF" id="PIRSF002825">
    <property type="entry name" value="CfbpA"/>
    <property type="match status" value="1"/>
</dbReference>
<dbReference type="CDD" id="cd13543">
    <property type="entry name" value="PBP2_Fbp"/>
    <property type="match status" value="1"/>
</dbReference>
<evidence type="ECO:0000256" key="3">
    <source>
        <dbReference type="ARBA" id="ARBA00022729"/>
    </source>
</evidence>
<evidence type="ECO:0000256" key="4">
    <source>
        <dbReference type="SAM" id="SignalP"/>
    </source>
</evidence>
<feature type="chain" id="PRO_5045062416" evidence="4">
    <location>
        <begin position="32"/>
        <end position="351"/>
    </location>
</feature>
<evidence type="ECO:0000313" key="5">
    <source>
        <dbReference type="EMBL" id="MFC4267165.1"/>
    </source>
</evidence>
<evidence type="ECO:0000256" key="1">
    <source>
        <dbReference type="ARBA" id="ARBA00008520"/>
    </source>
</evidence>
<keyword evidence="2" id="KW-0406">Ion transport</keyword>
<comment type="caution">
    <text evidence="5">The sequence shown here is derived from an EMBL/GenBank/DDBJ whole genome shotgun (WGS) entry which is preliminary data.</text>
</comment>
<evidence type="ECO:0000256" key="2">
    <source>
        <dbReference type="ARBA" id="ARBA00022496"/>
    </source>
</evidence>
<dbReference type="PANTHER" id="PTHR30006:SF15">
    <property type="entry name" value="IRON-UTILIZATION PERIPLASMIC PROTEIN"/>
    <property type="match status" value="1"/>
</dbReference>
<protein>
    <submittedName>
        <fullName evidence="5">Iron ABC transporter substrate-binding protein</fullName>
    </submittedName>
</protein>
<comment type="similarity">
    <text evidence="1">Belongs to the bacterial solute-binding protein 1 family.</text>
</comment>
<evidence type="ECO:0000313" key="6">
    <source>
        <dbReference type="Proteomes" id="UP001595773"/>
    </source>
</evidence>
<feature type="signal peptide" evidence="4">
    <location>
        <begin position="1"/>
        <end position="31"/>
    </location>
</feature>
<dbReference type="Proteomes" id="UP001595773">
    <property type="component" value="Unassembled WGS sequence"/>
</dbReference>
<keyword evidence="6" id="KW-1185">Reference proteome</keyword>
<sequence>MKFRLKAAYRPSTAIAAVVSLLALSACGTGAAGTAQSGAADDGITVYNAQHESLGKAWADAFTKETGIKVTLRSGEDSELSNQLVQEGKKSPADVLLTENSPAMTQVENAALFTDIDKDTIAQVPAGYRPSTGKWTGIAARSTVFAYNKTKLNADQLPKSMMDLAGNNWKGRWGAAPSGADFQAIVSATLELKGEDATLSWLKSMKDNTKAYKSNGTAMKAVNAGEVDGAIIFHYYYFGDQAKTGENSNNVALEYFKKQDPGAFVSLSGGGVLASSTHQQQAQQFLKFVTGKTGQQILQNATSTTFEYPVGSNVPANAKLTPLAELDAPKVDPAKLNSPKVTDLMIKAGLL</sequence>
<dbReference type="InterPro" id="IPR026045">
    <property type="entry name" value="Ferric-bd"/>
</dbReference>
<dbReference type="EMBL" id="JBHSCQ010000024">
    <property type="protein sequence ID" value="MFC4267165.1"/>
    <property type="molecule type" value="Genomic_DNA"/>
</dbReference>
<name>A0ABV8R468_9MICC</name>
<dbReference type="PANTHER" id="PTHR30006">
    <property type="entry name" value="THIAMINE-BINDING PERIPLASMIC PROTEIN-RELATED"/>
    <property type="match status" value="1"/>
</dbReference>
<accession>A0ABV8R468</accession>
<dbReference type="PROSITE" id="PS51257">
    <property type="entry name" value="PROKAR_LIPOPROTEIN"/>
    <property type="match status" value="1"/>
</dbReference>
<organism evidence="5 6">
    <name type="scientific">Arthrobacter cryoconiti</name>
    <dbReference type="NCBI Taxonomy" id="748907"/>
    <lineage>
        <taxon>Bacteria</taxon>
        <taxon>Bacillati</taxon>
        <taxon>Actinomycetota</taxon>
        <taxon>Actinomycetes</taxon>
        <taxon>Micrococcales</taxon>
        <taxon>Micrococcaceae</taxon>
        <taxon>Arthrobacter</taxon>
    </lineage>
</organism>
<gene>
    <name evidence="5" type="ORF">ACFOW9_16275</name>
</gene>